<dbReference type="Proteomes" id="UP000566819">
    <property type="component" value="Unassembled WGS sequence"/>
</dbReference>
<feature type="compositionally biased region" description="Polar residues" evidence="1">
    <location>
        <begin position="16"/>
        <end position="26"/>
    </location>
</feature>
<dbReference type="EMBL" id="JAAMPI010001463">
    <property type="protein sequence ID" value="KAF4625102.1"/>
    <property type="molecule type" value="Genomic_DNA"/>
</dbReference>
<evidence type="ECO:0000256" key="1">
    <source>
        <dbReference type="SAM" id="MobiDB-lite"/>
    </source>
</evidence>
<evidence type="ECO:0000313" key="3">
    <source>
        <dbReference type="Proteomes" id="UP000566819"/>
    </source>
</evidence>
<keyword evidence="3" id="KW-1185">Reference proteome</keyword>
<reference evidence="2 3" key="1">
    <citation type="submission" date="2020-03" db="EMBL/GenBank/DDBJ databases">
        <title>Draft Genome Sequence of Cudoniella acicularis.</title>
        <authorList>
            <person name="Buettner E."/>
            <person name="Kellner H."/>
        </authorList>
    </citation>
    <scope>NUCLEOTIDE SEQUENCE [LARGE SCALE GENOMIC DNA]</scope>
    <source>
        <strain evidence="2 3">DSM 108380</strain>
    </source>
</reference>
<feature type="region of interest" description="Disordered" evidence="1">
    <location>
        <begin position="1"/>
        <end position="34"/>
    </location>
</feature>
<dbReference type="OrthoDB" id="4509126at2759"/>
<proteinExistence type="predicted"/>
<name>A0A8H4RBF0_9HELO</name>
<evidence type="ECO:0000313" key="2">
    <source>
        <dbReference type="EMBL" id="KAF4625102.1"/>
    </source>
</evidence>
<accession>A0A8H4RBF0</accession>
<comment type="caution">
    <text evidence="2">The sequence shown here is derived from an EMBL/GenBank/DDBJ whole genome shotgun (WGS) entry which is preliminary data.</text>
</comment>
<organism evidence="2 3">
    <name type="scientific">Cudoniella acicularis</name>
    <dbReference type="NCBI Taxonomy" id="354080"/>
    <lineage>
        <taxon>Eukaryota</taxon>
        <taxon>Fungi</taxon>
        <taxon>Dikarya</taxon>
        <taxon>Ascomycota</taxon>
        <taxon>Pezizomycotina</taxon>
        <taxon>Leotiomycetes</taxon>
        <taxon>Helotiales</taxon>
        <taxon>Tricladiaceae</taxon>
        <taxon>Cudoniella</taxon>
    </lineage>
</organism>
<dbReference type="AlphaFoldDB" id="A0A8H4RBF0"/>
<gene>
    <name evidence="2" type="ORF">G7Y89_g13070</name>
</gene>
<protein>
    <submittedName>
        <fullName evidence="2">Uncharacterized protein</fullName>
    </submittedName>
</protein>
<sequence length="88" mass="9591">MADPANGEPDRPPSSFRWTASLTPQQNSPPPSELRRITRGYKRRKNDAITFAGANETPSFEFSGGGEGRGTGLDEIAWLVANLKETIT</sequence>